<evidence type="ECO:0000256" key="1">
    <source>
        <dbReference type="SAM" id="Phobius"/>
    </source>
</evidence>
<accession>A0ABS1KTA4</accession>
<keyword evidence="3" id="KW-1185">Reference proteome</keyword>
<sequence>MEKFFTPLLVLHIAGGAAGLLSGSINIVRSKGDNLHRKVGIVFLYGMLIAGVSSLLLAVLHLNYFLFMVGVFTLYLVGTGQRYLSLKNLGKGQRPALIDWILTVSMIVFGLAFIVKGGEFVFGGQTFGAVFLVFGFFGLRLARKDINHYQGKVRTKRFWLVAHLQRMIGCYIAALTAFIVVNNTALPPVVAWLAPVVLLVPLIVRWSRQYRGDAFVSEPTELKV</sequence>
<keyword evidence="1" id="KW-0812">Transmembrane</keyword>
<keyword evidence="1" id="KW-0472">Membrane</keyword>
<evidence type="ECO:0000313" key="2">
    <source>
        <dbReference type="EMBL" id="MBL0741531.1"/>
    </source>
</evidence>
<feature type="transmembrane region" description="Helical" evidence="1">
    <location>
        <begin position="185"/>
        <end position="204"/>
    </location>
</feature>
<proteinExistence type="predicted"/>
<gene>
    <name evidence="2" type="ORF">JI741_09895</name>
</gene>
<name>A0ABS1KTA4_9BACT</name>
<comment type="caution">
    <text evidence="2">The sequence shown here is derived from an EMBL/GenBank/DDBJ whole genome shotgun (WGS) entry which is preliminary data.</text>
</comment>
<dbReference type="Proteomes" id="UP000613030">
    <property type="component" value="Unassembled WGS sequence"/>
</dbReference>
<reference evidence="2 3" key="1">
    <citation type="submission" date="2021-01" db="EMBL/GenBank/DDBJ databases">
        <title>Chryseolinea sp. Jin1 Genome sequencing and assembly.</title>
        <authorList>
            <person name="Kim I."/>
        </authorList>
    </citation>
    <scope>NUCLEOTIDE SEQUENCE [LARGE SCALE GENOMIC DNA]</scope>
    <source>
        <strain evidence="2 3">Jin1</strain>
    </source>
</reference>
<protein>
    <recommendedName>
        <fullName evidence="4">DUF2306 domain-containing protein</fullName>
    </recommendedName>
</protein>
<feature type="transmembrane region" description="Helical" evidence="1">
    <location>
        <begin position="160"/>
        <end position="179"/>
    </location>
</feature>
<feature type="transmembrane region" description="Helical" evidence="1">
    <location>
        <begin position="6"/>
        <end position="27"/>
    </location>
</feature>
<feature type="transmembrane region" description="Helical" evidence="1">
    <location>
        <begin position="96"/>
        <end position="114"/>
    </location>
</feature>
<keyword evidence="1" id="KW-1133">Transmembrane helix</keyword>
<evidence type="ECO:0000313" key="3">
    <source>
        <dbReference type="Proteomes" id="UP000613030"/>
    </source>
</evidence>
<feature type="transmembrane region" description="Helical" evidence="1">
    <location>
        <begin position="64"/>
        <end position="84"/>
    </location>
</feature>
<feature type="transmembrane region" description="Helical" evidence="1">
    <location>
        <begin position="120"/>
        <end position="139"/>
    </location>
</feature>
<evidence type="ECO:0008006" key="4">
    <source>
        <dbReference type="Google" id="ProtNLM"/>
    </source>
</evidence>
<feature type="transmembrane region" description="Helical" evidence="1">
    <location>
        <begin position="39"/>
        <end position="58"/>
    </location>
</feature>
<organism evidence="2 3">
    <name type="scientific">Chryseolinea lacunae</name>
    <dbReference type="NCBI Taxonomy" id="2801331"/>
    <lineage>
        <taxon>Bacteria</taxon>
        <taxon>Pseudomonadati</taxon>
        <taxon>Bacteroidota</taxon>
        <taxon>Cytophagia</taxon>
        <taxon>Cytophagales</taxon>
        <taxon>Fulvivirgaceae</taxon>
        <taxon>Chryseolinea</taxon>
    </lineage>
</organism>
<dbReference type="RefSeq" id="WP_202008908.1">
    <property type="nucleotide sequence ID" value="NZ_JAERRB010000003.1"/>
</dbReference>
<dbReference type="EMBL" id="JAERRB010000003">
    <property type="protein sequence ID" value="MBL0741531.1"/>
    <property type="molecule type" value="Genomic_DNA"/>
</dbReference>